<feature type="region of interest" description="Disordered" evidence="1">
    <location>
        <begin position="31"/>
        <end position="66"/>
    </location>
</feature>
<sequence>MSSVTLPPLPSMRAKEIVRRQQSLITEILEAQTRDIQTDNSEAKASVDKDTTSSPRETETANPPKSISEVMAARREQRADELQALQQKEQKILGNQSPLDPNLLCEAVHQYICTTSSFINTYVADVNVSLEGVDHNLRVLEDQMSLLEGRLQSIPGLLDDEEDVEVDAVAEDEEPDTNT</sequence>
<evidence type="ECO:0000313" key="3">
    <source>
        <dbReference type="Proteomes" id="UP001530400"/>
    </source>
</evidence>
<gene>
    <name evidence="2" type="ORF">ACHAWO_008439</name>
</gene>
<feature type="compositionally biased region" description="Basic and acidic residues" evidence="1">
    <location>
        <begin position="32"/>
        <end position="59"/>
    </location>
</feature>
<evidence type="ECO:0000256" key="1">
    <source>
        <dbReference type="SAM" id="MobiDB-lite"/>
    </source>
</evidence>
<accession>A0ABD3NQ47</accession>
<dbReference type="AlphaFoldDB" id="A0ABD3NQ47"/>
<dbReference type="InterPro" id="IPR019309">
    <property type="entry name" value="WASHC3"/>
</dbReference>
<proteinExistence type="predicted"/>
<comment type="caution">
    <text evidence="2">The sequence shown here is derived from an EMBL/GenBank/DDBJ whole genome shotgun (WGS) entry which is preliminary data.</text>
</comment>
<evidence type="ECO:0000313" key="2">
    <source>
        <dbReference type="EMBL" id="KAL3777902.1"/>
    </source>
</evidence>
<feature type="region of interest" description="Disordered" evidence="1">
    <location>
        <begin position="159"/>
        <end position="179"/>
    </location>
</feature>
<organism evidence="2 3">
    <name type="scientific">Cyclotella atomus</name>
    <dbReference type="NCBI Taxonomy" id="382360"/>
    <lineage>
        <taxon>Eukaryota</taxon>
        <taxon>Sar</taxon>
        <taxon>Stramenopiles</taxon>
        <taxon>Ochrophyta</taxon>
        <taxon>Bacillariophyta</taxon>
        <taxon>Coscinodiscophyceae</taxon>
        <taxon>Thalassiosirophycidae</taxon>
        <taxon>Stephanodiscales</taxon>
        <taxon>Stephanodiscaceae</taxon>
        <taxon>Cyclotella</taxon>
    </lineage>
</organism>
<dbReference type="Pfam" id="PF10152">
    <property type="entry name" value="CCDC53"/>
    <property type="match status" value="1"/>
</dbReference>
<reference evidence="2 3" key="1">
    <citation type="submission" date="2024-10" db="EMBL/GenBank/DDBJ databases">
        <title>Updated reference genomes for cyclostephanoid diatoms.</title>
        <authorList>
            <person name="Roberts W.R."/>
            <person name="Alverson A.J."/>
        </authorList>
    </citation>
    <scope>NUCLEOTIDE SEQUENCE [LARGE SCALE GENOMIC DNA]</scope>
    <source>
        <strain evidence="2 3">AJA010-31</strain>
    </source>
</reference>
<keyword evidence="3" id="KW-1185">Reference proteome</keyword>
<dbReference type="Proteomes" id="UP001530400">
    <property type="component" value="Unassembled WGS sequence"/>
</dbReference>
<dbReference type="EMBL" id="JALLPJ020001020">
    <property type="protein sequence ID" value="KAL3777902.1"/>
    <property type="molecule type" value="Genomic_DNA"/>
</dbReference>
<name>A0ABD3NQ47_9STRA</name>
<protein>
    <submittedName>
        <fullName evidence="2">Uncharacterized protein</fullName>
    </submittedName>
</protein>